<evidence type="ECO:0000256" key="5">
    <source>
        <dbReference type="ARBA" id="ARBA00022723"/>
    </source>
</evidence>
<feature type="domain" description="Cytochrome b/b6 C-terminal region profile" evidence="11">
    <location>
        <begin position="6"/>
        <end position="135"/>
    </location>
</feature>
<keyword evidence="4 10" id="KW-0812">Transmembrane</keyword>
<dbReference type="AlphaFoldDB" id="A0A933LQ51"/>
<keyword evidence="3" id="KW-0349">Heme</keyword>
<dbReference type="GO" id="GO:0009055">
    <property type="term" value="F:electron transfer activity"/>
    <property type="evidence" value="ECO:0007669"/>
    <property type="project" value="InterPro"/>
</dbReference>
<proteinExistence type="predicted"/>
<dbReference type="SUPFAM" id="SSF81648">
    <property type="entry name" value="a domain/subunit of cytochrome bc1 complex (Ubiquinol-cytochrome c reductase)"/>
    <property type="match status" value="1"/>
</dbReference>
<protein>
    <submittedName>
        <fullName evidence="12">Cytochrome C</fullName>
    </submittedName>
</protein>
<evidence type="ECO:0000256" key="2">
    <source>
        <dbReference type="ARBA" id="ARBA00022448"/>
    </source>
</evidence>
<reference evidence="12" key="1">
    <citation type="submission" date="2020-07" db="EMBL/GenBank/DDBJ databases">
        <title>Huge and variable diversity of episymbiotic CPR bacteria and DPANN archaea in groundwater ecosystems.</title>
        <authorList>
            <person name="He C.Y."/>
            <person name="Keren R."/>
            <person name="Whittaker M."/>
            <person name="Farag I.F."/>
            <person name="Doudna J."/>
            <person name="Cate J.H.D."/>
            <person name="Banfield J.F."/>
        </authorList>
    </citation>
    <scope>NUCLEOTIDE SEQUENCE</scope>
    <source>
        <strain evidence="12">NC_groundwater_1482_Ag_S-0.65um_47_24</strain>
    </source>
</reference>
<feature type="transmembrane region" description="Helical" evidence="10">
    <location>
        <begin position="187"/>
        <end position="210"/>
    </location>
</feature>
<evidence type="ECO:0000256" key="1">
    <source>
        <dbReference type="ARBA" id="ARBA00004141"/>
    </source>
</evidence>
<feature type="transmembrane region" description="Helical" evidence="10">
    <location>
        <begin position="119"/>
        <end position="138"/>
    </location>
</feature>
<dbReference type="GO" id="GO:0046872">
    <property type="term" value="F:metal ion binding"/>
    <property type="evidence" value="ECO:0007669"/>
    <property type="project" value="UniProtKB-KW"/>
</dbReference>
<comment type="caution">
    <text evidence="12">The sequence shown here is derived from an EMBL/GenBank/DDBJ whole genome shotgun (WGS) entry which is preliminary data.</text>
</comment>
<keyword evidence="8" id="KW-0408">Iron</keyword>
<keyword evidence="9 10" id="KW-0472">Membrane</keyword>
<comment type="subcellular location">
    <subcellularLocation>
        <location evidence="1">Membrane</location>
        <topology evidence="1">Multi-pass membrane protein</topology>
    </subcellularLocation>
</comment>
<dbReference type="InterPro" id="IPR036150">
    <property type="entry name" value="Cyt_b/b6_C_sf"/>
</dbReference>
<feature type="transmembrane region" description="Helical" evidence="10">
    <location>
        <begin position="20"/>
        <end position="40"/>
    </location>
</feature>
<evidence type="ECO:0000256" key="7">
    <source>
        <dbReference type="ARBA" id="ARBA00022989"/>
    </source>
</evidence>
<name>A0A933LQ51_UNCTE</name>
<evidence type="ECO:0000256" key="6">
    <source>
        <dbReference type="ARBA" id="ARBA00022982"/>
    </source>
</evidence>
<evidence type="ECO:0000256" key="9">
    <source>
        <dbReference type="ARBA" id="ARBA00023136"/>
    </source>
</evidence>
<dbReference type="Pfam" id="PF00032">
    <property type="entry name" value="Cytochrom_B_C"/>
    <property type="match status" value="1"/>
</dbReference>
<organism evidence="12 13">
    <name type="scientific">Tectimicrobiota bacterium</name>
    <dbReference type="NCBI Taxonomy" id="2528274"/>
    <lineage>
        <taxon>Bacteria</taxon>
        <taxon>Pseudomonadati</taxon>
        <taxon>Nitrospinota/Tectimicrobiota group</taxon>
        <taxon>Candidatus Tectimicrobiota</taxon>
    </lineage>
</organism>
<keyword evidence="6" id="KW-0249">Electron transport</keyword>
<dbReference type="EMBL" id="JACQWF010000134">
    <property type="protein sequence ID" value="MBI4595319.1"/>
    <property type="molecule type" value="Genomic_DNA"/>
</dbReference>
<dbReference type="GO" id="GO:0016020">
    <property type="term" value="C:membrane"/>
    <property type="evidence" value="ECO:0007669"/>
    <property type="project" value="UniProtKB-SubCell"/>
</dbReference>
<feature type="transmembrane region" description="Helical" evidence="10">
    <location>
        <begin position="78"/>
        <end position="98"/>
    </location>
</feature>
<evidence type="ECO:0000313" key="12">
    <source>
        <dbReference type="EMBL" id="MBI4595319.1"/>
    </source>
</evidence>
<dbReference type="GO" id="GO:0016491">
    <property type="term" value="F:oxidoreductase activity"/>
    <property type="evidence" value="ECO:0007669"/>
    <property type="project" value="InterPro"/>
</dbReference>
<evidence type="ECO:0000256" key="10">
    <source>
        <dbReference type="SAM" id="Phobius"/>
    </source>
</evidence>
<evidence type="ECO:0000256" key="4">
    <source>
        <dbReference type="ARBA" id="ARBA00022692"/>
    </source>
</evidence>
<evidence type="ECO:0000256" key="3">
    <source>
        <dbReference type="ARBA" id="ARBA00022617"/>
    </source>
</evidence>
<dbReference type="Proteomes" id="UP000772181">
    <property type="component" value="Unassembled WGS sequence"/>
</dbReference>
<gene>
    <name evidence="12" type="ORF">HY730_02965</name>
</gene>
<feature type="transmembrane region" description="Helical" evidence="10">
    <location>
        <begin position="222"/>
        <end position="244"/>
    </location>
</feature>
<sequence>MEKKQGIPKEQDKVHTWPYLTRLELICSLILLLVLTVWSITIDAPLEEQANPTKTPNPSKAPWYFLGLQEMLVYFDPWIAGVVLPGLIIIGLMLIPYIDINPKGKGYYCFRERKFAISTFLFGFIVLWVLLIIVGVFFRGPGWNLFWPWQKWDPHKVVALTNVNLPYWGPFGWLGRKVSWLDNPKLFGIEVLGMAAVGIWYSLGAVYYLWKRNTGLIKALGPVRYSIVAFLFITMMALPLKMFLRLAFNIKYIWITPWFNI</sequence>
<dbReference type="InterPro" id="IPR005798">
    <property type="entry name" value="Cyt_b/b6_C"/>
</dbReference>
<dbReference type="Gene3D" id="1.20.810.10">
    <property type="entry name" value="Cytochrome Bc1 Complex, Chain C"/>
    <property type="match status" value="1"/>
</dbReference>
<accession>A0A933LQ51</accession>
<keyword evidence="7 10" id="KW-1133">Transmembrane helix</keyword>
<dbReference type="InterPro" id="IPR027387">
    <property type="entry name" value="Cytb/b6-like_sf"/>
</dbReference>
<dbReference type="PROSITE" id="PS51003">
    <property type="entry name" value="CYTB_CTER"/>
    <property type="match status" value="1"/>
</dbReference>
<evidence type="ECO:0000256" key="8">
    <source>
        <dbReference type="ARBA" id="ARBA00023004"/>
    </source>
</evidence>
<keyword evidence="2" id="KW-0813">Transport</keyword>
<keyword evidence="5" id="KW-0479">Metal-binding</keyword>
<evidence type="ECO:0000259" key="11">
    <source>
        <dbReference type="PROSITE" id="PS51003"/>
    </source>
</evidence>
<evidence type="ECO:0000313" key="13">
    <source>
        <dbReference type="Proteomes" id="UP000772181"/>
    </source>
</evidence>